<dbReference type="InterPro" id="IPR050963">
    <property type="entry name" value="Sirohydro_Cobaltochel/CbiX"/>
</dbReference>
<dbReference type="InterPro" id="IPR002762">
    <property type="entry name" value="CbiX-like"/>
</dbReference>
<keyword evidence="5" id="KW-1185">Reference proteome</keyword>
<evidence type="ECO:0008006" key="6">
    <source>
        <dbReference type="Google" id="ProtNLM"/>
    </source>
</evidence>
<dbReference type="SUPFAM" id="SSF53800">
    <property type="entry name" value="Chelatase"/>
    <property type="match status" value="1"/>
</dbReference>
<evidence type="ECO:0000256" key="1">
    <source>
        <dbReference type="ARBA" id="ARBA00022723"/>
    </source>
</evidence>
<dbReference type="PANTHER" id="PTHR33542:SF5">
    <property type="entry name" value="FERROCHELATASE CHE1"/>
    <property type="match status" value="1"/>
</dbReference>
<evidence type="ECO:0000256" key="2">
    <source>
        <dbReference type="ARBA" id="ARBA00023239"/>
    </source>
</evidence>
<dbReference type="Proteomes" id="UP000515947">
    <property type="component" value="Chromosome"/>
</dbReference>
<dbReference type="Pfam" id="PF01903">
    <property type="entry name" value="CbiX"/>
    <property type="match status" value="2"/>
</dbReference>
<keyword evidence="1" id="KW-0479">Metal-binding</keyword>
<proteinExistence type="predicted"/>
<evidence type="ECO:0000313" key="5">
    <source>
        <dbReference type="Proteomes" id="UP000515947"/>
    </source>
</evidence>
<protein>
    <recommendedName>
        <fullName evidence="6">Sirohydrochlorin chelatase</fullName>
    </recommendedName>
</protein>
<evidence type="ECO:0000256" key="3">
    <source>
        <dbReference type="SAM" id="MobiDB-lite"/>
    </source>
</evidence>
<keyword evidence="2" id="KW-0456">Lyase</keyword>
<feature type="region of interest" description="Disordered" evidence="3">
    <location>
        <begin position="228"/>
        <end position="247"/>
    </location>
</feature>
<organism evidence="4 5">
    <name type="scientific">Nocardioides mesophilus</name>
    <dbReference type="NCBI Taxonomy" id="433659"/>
    <lineage>
        <taxon>Bacteria</taxon>
        <taxon>Bacillati</taxon>
        <taxon>Actinomycetota</taxon>
        <taxon>Actinomycetes</taxon>
        <taxon>Propionibacteriales</taxon>
        <taxon>Nocardioidaceae</taxon>
        <taxon>Nocardioides</taxon>
    </lineage>
</organism>
<dbReference type="GO" id="GO:0046872">
    <property type="term" value="F:metal ion binding"/>
    <property type="evidence" value="ECO:0007669"/>
    <property type="project" value="UniProtKB-KW"/>
</dbReference>
<gene>
    <name evidence="4" type="ORF">H9L09_16025</name>
</gene>
<dbReference type="RefSeq" id="WP_187577851.1">
    <property type="nucleotide sequence ID" value="NZ_CP060713.1"/>
</dbReference>
<dbReference type="AlphaFoldDB" id="A0A7G9R8T3"/>
<name>A0A7G9R8T3_9ACTN</name>
<reference evidence="4 5" key="1">
    <citation type="submission" date="2020-08" db="EMBL/GenBank/DDBJ databases">
        <title>Genome sequence of Nocardioides mesophilus KACC 16243T.</title>
        <authorList>
            <person name="Hyun D.-W."/>
            <person name="Bae J.-W."/>
        </authorList>
    </citation>
    <scope>NUCLEOTIDE SEQUENCE [LARGE SCALE GENOMIC DNA]</scope>
    <source>
        <strain evidence="4 5">KACC 16243</strain>
    </source>
</reference>
<accession>A0A7G9R8T3</accession>
<dbReference type="Gene3D" id="3.40.50.1400">
    <property type="match status" value="2"/>
</dbReference>
<dbReference type="KEGG" id="nmes:H9L09_16025"/>
<sequence>MKDPALVACSHGTADTDGTAAVSGLVTAVAAAVEVPVSEAYVDVHGPYVADVVTGHRGDVVVVPLLLAAGFHVHVDIAEAVAAWPQARVSDALGPDPRLTSLLVDRLAAVGAGPDDLVLLAAAGSSDDRAASSVRAAARELAAARGGRVRIAYGASRVPRVTEAVARLREREPDRRVVLASYLLAAGFFQRRLHQAGADLVTAPLLETGLPPDPRLVDLVVERYRQARDPAAPAGPGAGRRSVGPAA</sequence>
<evidence type="ECO:0000313" key="4">
    <source>
        <dbReference type="EMBL" id="QNN52008.1"/>
    </source>
</evidence>
<dbReference type="GO" id="GO:0016829">
    <property type="term" value="F:lyase activity"/>
    <property type="evidence" value="ECO:0007669"/>
    <property type="project" value="UniProtKB-KW"/>
</dbReference>
<feature type="compositionally biased region" description="Low complexity" evidence="3">
    <location>
        <begin position="229"/>
        <end position="247"/>
    </location>
</feature>
<dbReference type="PANTHER" id="PTHR33542">
    <property type="entry name" value="SIROHYDROCHLORIN FERROCHELATASE, CHLOROPLASTIC"/>
    <property type="match status" value="1"/>
</dbReference>
<dbReference type="EMBL" id="CP060713">
    <property type="protein sequence ID" value="QNN52008.1"/>
    <property type="molecule type" value="Genomic_DNA"/>
</dbReference>